<dbReference type="CDD" id="cd14364">
    <property type="entry name" value="CUE_ASCC2"/>
    <property type="match status" value="1"/>
</dbReference>
<proteinExistence type="predicted"/>
<feature type="compositionally biased region" description="Polar residues" evidence="1">
    <location>
        <begin position="547"/>
        <end position="560"/>
    </location>
</feature>
<dbReference type="InterPro" id="IPR041800">
    <property type="entry name" value="ASCC2_CUE"/>
</dbReference>
<dbReference type="SUPFAM" id="SSF46934">
    <property type="entry name" value="UBA-like"/>
    <property type="match status" value="1"/>
</dbReference>
<keyword evidence="4" id="KW-1185">Reference proteome</keyword>
<feature type="compositionally biased region" description="Acidic residues" evidence="1">
    <location>
        <begin position="454"/>
        <end position="464"/>
    </location>
</feature>
<evidence type="ECO:0000313" key="4">
    <source>
        <dbReference type="Proteomes" id="UP000799770"/>
    </source>
</evidence>
<dbReference type="InterPro" id="IPR052586">
    <property type="entry name" value="ASCC2"/>
</dbReference>
<feature type="region of interest" description="Disordered" evidence="1">
    <location>
        <begin position="454"/>
        <end position="476"/>
    </location>
</feature>
<dbReference type="SMART" id="SM00546">
    <property type="entry name" value="CUE"/>
    <property type="match status" value="1"/>
</dbReference>
<sequence length="649" mass="71490">MTLPEFAPFPEATVRQKILPAEWELYLDSWKSLSDLYLRLNEQAFVSSVSEGSSLTRYLVSFFHELPKDDSIALSVVNLRKKAFLLFHRICSSRDIPLDLLHWTNLANVCHVYPKSGQLRLSLQVLWQQKSTVIEKSLQPLKTSLIKTLDSKSPESAEKDLTSLAPLLKTSPGAAAFMLTGSDFLDSLNAAYVKTAENVQRKLVTIACLGLLALLEGPKPSYSVLSDHLYSLKSTAEKGKQSGPTGYAFLADLVTNTPLLHKIRDGTSASEGARVKNIAASLETFRQTTLARPKKLIRRKPEKGKGKATDDLPVEVHIHRMSMISQIQDLFPELGSGFVVKLLDKYNDNVEEVTAHLLEESLPSDLANADRTEQLPNTVATAQPHLIPRSTPPLERRNVFDDDEFDKLAVDASRLHIGRRNEKLNADRLLSDRRAAPSKSAILSALAAFDADDDERDDTYDAEDVGGTVDSSVPATDELNPHEEELFRAYTANTRAFARDNETRRSKERGVLKSSTGLTDEAIEGWAVMLQRDPRRLRRLEARYSTFTGQQSELASTSYRHSPADSGAEGEEGSGDGHRGGRGGFSGRGRGRGRGRGGGSRGGGNVAGPSEDKSTQASRHRKEANKGSRANHNRREQRARKVARAGFPG</sequence>
<dbReference type="InterPro" id="IPR009060">
    <property type="entry name" value="UBA-like_sf"/>
</dbReference>
<evidence type="ECO:0000256" key="1">
    <source>
        <dbReference type="SAM" id="MobiDB-lite"/>
    </source>
</evidence>
<dbReference type="InterPro" id="IPR003892">
    <property type="entry name" value="CUE"/>
</dbReference>
<evidence type="ECO:0000313" key="3">
    <source>
        <dbReference type="EMBL" id="KAF2122428.1"/>
    </source>
</evidence>
<evidence type="ECO:0000259" key="2">
    <source>
        <dbReference type="PROSITE" id="PS51140"/>
    </source>
</evidence>
<name>A0A6A5ZVN7_9PLEO</name>
<accession>A0A6A5ZVN7</accession>
<organism evidence="3 4">
    <name type="scientific">Lophiotrema nucula</name>
    <dbReference type="NCBI Taxonomy" id="690887"/>
    <lineage>
        <taxon>Eukaryota</taxon>
        <taxon>Fungi</taxon>
        <taxon>Dikarya</taxon>
        <taxon>Ascomycota</taxon>
        <taxon>Pezizomycotina</taxon>
        <taxon>Dothideomycetes</taxon>
        <taxon>Pleosporomycetidae</taxon>
        <taxon>Pleosporales</taxon>
        <taxon>Lophiotremataceae</taxon>
        <taxon>Lophiotrema</taxon>
    </lineage>
</organism>
<dbReference type="EMBL" id="ML977310">
    <property type="protein sequence ID" value="KAF2122428.1"/>
    <property type="molecule type" value="Genomic_DNA"/>
</dbReference>
<dbReference type="GO" id="GO:0043130">
    <property type="term" value="F:ubiquitin binding"/>
    <property type="evidence" value="ECO:0007669"/>
    <property type="project" value="InterPro"/>
</dbReference>
<gene>
    <name evidence="3" type="ORF">BDV96DRAFT_560806</name>
</gene>
<feature type="compositionally biased region" description="Gly residues" evidence="1">
    <location>
        <begin position="596"/>
        <end position="606"/>
    </location>
</feature>
<dbReference type="PANTHER" id="PTHR21494">
    <property type="entry name" value="ACTIVATING SIGNAL COINTEGRATOR 1 COMPLEX SUBUNIT 2 ASC-1 COMPLEX SUBUNIT P100"/>
    <property type="match status" value="1"/>
</dbReference>
<dbReference type="Pfam" id="PF02845">
    <property type="entry name" value="CUE"/>
    <property type="match status" value="1"/>
</dbReference>
<dbReference type="PROSITE" id="PS51140">
    <property type="entry name" value="CUE"/>
    <property type="match status" value="1"/>
</dbReference>
<dbReference type="AlphaFoldDB" id="A0A6A5ZVN7"/>
<dbReference type="Proteomes" id="UP000799770">
    <property type="component" value="Unassembled WGS sequence"/>
</dbReference>
<dbReference type="Gene3D" id="1.10.8.10">
    <property type="entry name" value="DNA helicase RuvA subunit, C-terminal domain"/>
    <property type="match status" value="1"/>
</dbReference>
<feature type="domain" description="CUE" evidence="2">
    <location>
        <begin position="319"/>
        <end position="362"/>
    </location>
</feature>
<feature type="compositionally biased region" description="Basic residues" evidence="1">
    <location>
        <begin position="618"/>
        <end position="643"/>
    </location>
</feature>
<feature type="region of interest" description="Disordered" evidence="1">
    <location>
        <begin position="547"/>
        <end position="649"/>
    </location>
</feature>
<dbReference type="PANTHER" id="PTHR21494:SF0">
    <property type="entry name" value="ACTIVATING SIGNAL COINTEGRATOR 1 COMPLEX SUBUNIT 2"/>
    <property type="match status" value="1"/>
</dbReference>
<dbReference type="OrthoDB" id="5577209at2759"/>
<reference evidence="3" key="1">
    <citation type="journal article" date="2020" name="Stud. Mycol.">
        <title>101 Dothideomycetes genomes: a test case for predicting lifestyles and emergence of pathogens.</title>
        <authorList>
            <person name="Haridas S."/>
            <person name="Albert R."/>
            <person name="Binder M."/>
            <person name="Bloem J."/>
            <person name="Labutti K."/>
            <person name="Salamov A."/>
            <person name="Andreopoulos B."/>
            <person name="Baker S."/>
            <person name="Barry K."/>
            <person name="Bills G."/>
            <person name="Bluhm B."/>
            <person name="Cannon C."/>
            <person name="Castanera R."/>
            <person name="Culley D."/>
            <person name="Daum C."/>
            <person name="Ezra D."/>
            <person name="Gonzalez J."/>
            <person name="Henrissat B."/>
            <person name="Kuo A."/>
            <person name="Liang C."/>
            <person name="Lipzen A."/>
            <person name="Lutzoni F."/>
            <person name="Magnuson J."/>
            <person name="Mondo S."/>
            <person name="Nolan M."/>
            <person name="Ohm R."/>
            <person name="Pangilinan J."/>
            <person name="Park H.-J."/>
            <person name="Ramirez L."/>
            <person name="Alfaro M."/>
            <person name="Sun H."/>
            <person name="Tritt A."/>
            <person name="Yoshinaga Y."/>
            <person name="Zwiers L.-H."/>
            <person name="Turgeon B."/>
            <person name="Goodwin S."/>
            <person name="Spatafora J."/>
            <person name="Crous P."/>
            <person name="Grigoriev I."/>
        </authorList>
    </citation>
    <scope>NUCLEOTIDE SEQUENCE</scope>
    <source>
        <strain evidence="3">CBS 627.86</strain>
    </source>
</reference>
<protein>
    <recommendedName>
        <fullName evidence="2">CUE domain-containing protein</fullName>
    </recommendedName>
</protein>